<dbReference type="EMBL" id="MORL01000006">
    <property type="protein sequence ID" value="OIN58746.1"/>
    <property type="molecule type" value="Genomic_DNA"/>
</dbReference>
<comment type="caution">
    <text evidence="1">The sequence shown here is derived from an EMBL/GenBank/DDBJ whole genome shotgun (WGS) entry which is preliminary data.</text>
</comment>
<sequence>MLVALSGITHAQTRVVLQGACTDCSAEITSFINCSVAFVGTIQANAVIGPGVTQAIQVSVGKKGKYSFATTGTQTVTLTASGVATTSGTTTFTLTQNGQSCSFNRVVGAAVVRIAVPSRLPLFPEVAGPGRINHWFYYCNKHLMLGQLLS</sequence>
<evidence type="ECO:0000313" key="2">
    <source>
        <dbReference type="Proteomes" id="UP000181790"/>
    </source>
</evidence>
<accession>A0A1S2VKM8</accession>
<evidence type="ECO:0000313" key="1">
    <source>
        <dbReference type="EMBL" id="OIN58746.1"/>
    </source>
</evidence>
<name>A0A1S2VKM8_9BACT</name>
<dbReference type="AlphaFoldDB" id="A0A1S2VKM8"/>
<keyword evidence="2" id="KW-1185">Reference proteome</keyword>
<gene>
    <name evidence="1" type="ORF">BLX24_14425</name>
</gene>
<reference evidence="1 2" key="1">
    <citation type="submission" date="2016-10" db="EMBL/GenBank/DDBJ databases">
        <title>Arsenicibacter rosenii gen. nov., sp. nov., an efficient arsenic-methylating bacterium isolated from an arsenic-contaminated paddy soil.</title>
        <authorList>
            <person name="Huang K."/>
        </authorList>
    </citation>
    <scope>NUCLEOTIDE SEQUENCE [LARGE SCALE GENOMIC DNA]</scope>
    <source>
        <strain evidence="1 2">SM-1</strain>
    </source>
</reference>
<organism evidence="1 2">
    <name type="scientific">Arsenicibacter rosenii</name>
    <dbReference type="NCBI Taxonomy" id="1750698"/>
    <lineage>
        <taxon>Bacteria</taxon>
        <taxon>Pseudomonadati</taxon>
        <taxon>Bacteroidota</taxon>
        <taxon>Cytophagia</taxon>
        <taxon>Cytophagales</taxon>
        <taxon>Spirosomataceae</taxon>
        <taxon>Arsenicibacter</taxon>
    </lineage>
</organism>
<dbReference type="Proteomes" id="UP000181790">
    <property type="component" value="Unassembled WGS sequence"/>
</dbReference>
<proteinExistence type="predicted"/>
<protein>
    <submittedName>
        <fullName evidence="1">Uncharacterized protein</fullName>
    </submittedName>
</protein>